<dbReference type="AlphaFoldDB" id="A0AA35Y9M9"/>
<sequence length="93" mass="10699">MRNLIDDNSSSELLEETQIQDLYDLLEIKLVNFQINLLVPFYPHYFPILENLNASSALALCIVQDESLLKAMEVESLIEVAFRTLVMVSSYFL</sequence>
<evidence type="ECO:0000313" key="2">
    <source>
        <dbReference type="Proteomes" id="UP001177003"/>
    </source>
</evidence>
<protein>
    <submittedName>
        <fullName evidence="1">Uncharacterized protein</fullName>
    </submittedName>
</protein>
<reference evidence="1" key="1">
    <citation type="submission" date="2023-04" db="EMBL/GenBank/DDBJ databases">
        <authorList>
            <person name="Vijverberg K."/>
            <person name="Xiong W."/>
            <person name="Schranz E."/>
        </authorList>
    </citation>
    <scope>NUCLEOTIDE SEQUENCE</scope>
</reference>
<accession>A0AA35Y9M9</accession>
<evidence type="ECO:0000313" key="1">
    <source>
        <dbReference type="EMBL" id="CAI9265892.1"/>
    </source>
</evidence>
<dbReference type="Proteomes" id="UP001177003">
    <property type="component" value="Chromosome 0"/>
</dbReference>
<proteinExistence type="predicted"/>
<dbReference type="EMBL" id="OX465086">
    <property type="protein sequence ID" value="CAI9265892.1"/>
    <property type="molecule type" value="Genomic_DNA"/>
</dbReference>
<organism evidence="1 2">
    <name type="scientific">Lactuca saligna</name>
    <name type="common">Willowleaf lettuce</name>
    <dbReference type="NCBI Taxonomy" id="75948"/>
    <lineage>
        <taxon>Eukaryota</taxon>
        <taxon>Viridiplantae</taxon>
        <taxon>Streptophyta</taxon>
        <taxon>Embryophyta</taxon>
        <taxon>Tracheophyta</taxon>
        <taxon>Spermatophyta</taxon>
        <taxon>Magnoliopsida</taxon>
        <taxon>eudicotyledons</taxon>
        <taxon>Gunneridae</taxon>
        <taxon>Pentapetalae</taxon>
        <taxon>asterids</taxon>
        <taxon>campanulids</taxon>
        <taxon>Asterales</taxon>
        <taxon>Asteraceae</taxon>
        <taxon>Cichorioideae</taxon>
        <taxon>Cichorieae</taxon>
        <taxon>Lactucinae</taxon>
        <taxon>Lactuca</taxon>
    </lineage>
</organism>
<keyword evidence="2" id="KW-1185">Reference proteome</keyword>
<gene>
    <name evidence="1" type="ORF">LSALG_LOCUS6474</name>
</gene>
<name>A0AA35Y9M9_LACSI</name>